<accession>A0A1X7VIU8</accession>
<dbReference type="EnsemblMetazoa" id="Aqu2.1.39407_001">
    <property type="protein sequence ID" value="Aqu2.1.39407_001"/>
    <property type="gene ID" value="Aqu2.1.39407"/>
</dbReference>
<sequence length="57" mass="6487">NLKIQMSAAEMMTFIHILPIIVGDKIPSDDLNYQCFLVLLQIFKIRIAPAVTDRTIL</sequence>
<protein>
    <submittedName>
        <fullName evidence="1">Uncharacterized protein</fullName>
    </submittedName>
</protein>
<dbReference type="InParanoid" id="A0A1X7VIU8"/>
<organism evidence="1">
    <name type="scientific">Amphimedon queenslandica</name>
    <name type="common">Sponge</name>
    <dbReference type="NCBI Taxonomy" id="400682"/>
    <lineage>
        <taxon>Eukaryota</taxon>
        <taxon>Metazoa</taxon>
        <taxon>Porifera</taxon>
        <taxon>Demospongiae</taxon>
        <taxon>Heteroscleromorpha</taxon>
        <taxon>Haplosclerida</taxon>
        <taxon>Niphatidae</taxon>
        <taxon>Amphimedon</taxon>
    </lineage>
</organism>
<proteinExistence type="predicted"/>
<name>A0A1X7VIU8_AMPQE</name>
<dbReference type="AlphaFoldDB" id="A0A1X7VIU8"/>
<evidence type="ECO:0000313" key="1">
    <source>
        <dbReference type="EnsemblMetazoa" id="Aqu2.1.39407_001"/>
    </source>
</evidence>
<reference evidence="1" key="1">
    <citation type="submission" date="2017-05" db="UniProtKB">
        <authorList>
            <consortium name="EnsemblMetazoa"/>
        </authorList>
    </citation>
    <scope>IDENTIFICATION</scope>
</reference>